<keyword evidence="2" id="KW-1185">Reference proteome</keyword>
<reference evidence="2" key="1">
    <citation type="journal article" date="2019" name="Int. J. Syst. Evol. Microbiol.">
        <title>The Global Catalogue of Microorganisms (GCM) 10K type strain sequencing project: providing services to taxonomists for standard genome sequencing and annotation.</title>
        <authorList>
            <consortium name="The Broad Institute Genomics Platform"/>
            <consortium name="The Broad Institute Genome Sequencing Center for Infectious Disease"/>
            <person name="Wu L."/>
            <person name="Ma J."/>
        </authorList>
    </citation>
    <scope>NUCLEOTIDE SEQUENCE [LARGE SCALE GENOMIC DNA]</scope>
    <source>
        <strain evidence="2">CGMCC 1.12477</strain>
    </source>
</reference>
<sequence>MSAVRRHLTLVAALVLVLAIGIALGAGPLSHERLLPTAAAPVPTAPEGVAGPEADAVAAEVAPALLRGRLAGRGVALLSTPGVGRDTLTALADDVERAGGTVTARWSAGRSLVGPGEKTLVDTLGEQLLEQLDGRGADADSASYDRMGQLVATAIATRTPEGAVAGPDALTVRQSLDAASLLRVDRDEPRRSPLLLVVLGDDLDDHVVEGLVTGLVARTSGVVVAGSEGAADLDVLASAERLTTVDGVEGELGRLAAVLALSRVEDQPGGSFGASGSDSALPLG</sequence>
<organism evidence="1 2">
    <name type="scientific">Nocardioides aestuarii</name>
    <dbReference type="NCBI Taxonomy" id="252231"/>
    <lineage>
        <taxon>Bacteria</taxon>
        <taxon>Bacillati</taxon>
        <taxon>Actinomycetota</taxon>
        <taxon>Actinomycetes</taxon>
        <taxon>Propionibacteriales</taxon>
        <taxon>Nocardioidaceae</taxon>
        <taxon>Nocardioides</taxon>
    </lineage>
</organism>
<evidence type="ECO:0000313" key="1">
    <source>
        <dbReference type="EMBL" id="MFD1948621.1"/>
    </source>
</evidence>
<dbReference type="Pfam" id="PF11382">
    <property type="entry name" value="MctB"/>
    <property type="match status" value="1"/>
</dbReference>
<dbReference type="Proteomes" id="UP001597351">
    <property type="component" value="Unassembled WGS sequence"/>
</dbReference>
<comment type="caution">
    <text evidence="1">The sequence shown here is derived from an EMBL/GenBank/DDBJ whole genome shotgun (WGS) entry which is preliminary data.</text>
</comment>
<protein>
    <submittedName>
        <fullName evidence="1">Copper transporter</fullName>
    </submittedName>
</protein>
<evidence type="ECO:0000313" key="2">
    <source>
        <dbReference type="Proteomes" id="UP001597351"/>
    </source>
</evidence>
<dbReference type="RefSeq" id="WP_343921827.1">
    <property type="nucleotide sequence ID" value="NZ_BAAAJT010000003.1"/>
</dbReference>
<gene>
    <name evidence="1" type="ORF">ACFSDE_17600</name>
</gene>
<dbReference type="EMBL" id="JBHUGD010000004">
    <property type="protein sequence ID" value="MFD1948621.1"/>
    <property type="molecule type" value="Genomic_DNA"/>
</dbReference>
<proteinExistence type="predicted"/>
<accession>A0ABW4TRU9</accession>
<name>A0ABW4TRU9_9ACTN</name>
<dbReference type="InterPro" id="IPR021522">
    <property type="entry name" value="MctB"/>
</dbReference>